<dbReference type="SMART" id="SM00360">
    <property type="entry name" value="RRM"/>
    <property type="match status" value="2"/>
</dbReference>
<dbReference type="GO" id="GO:0003723">
    <property type="term" value="F:RNA binding"/>
    <property type="evidence" value="ECO:0007669"/>
    <property type="project" value="UniProtKB-UniRule"/>
</dbReference>
<protein>
    <recommendedName>
        <fullName evidence="4">RRM domain-containing protein</fullName>
    </recommendedName>
</protein>
<evidence type="ECO:0000256" key="2">
    <source>
        <dbReference type="PROSITE-ProRule" id="PRU00176"/>
    </source>
</evidence>
<sequence>MDAGSRQATVTDVDEADGMSASVASVSAPIPEPVPAPALASPPAPPAPASPPADLPNGPSETLYLHNLNEKVQADVMKATLTSLFKPYHPLQPVIAHRNARMKGQAFISFRDVETASRAMEDVAQFPLYGKPIIIHFAKTRSDVVVGREEGQAGLEKWQAERKEHKKATRNTNVWRLKQRAKHQAGATDEPSAAKKPRLQMPDEYLPPNSVLFVQNLPEGTTAEDLREVFEQYAGLQEIRTVPAKRDIAFVEFADEATSAVAKDALHNFKIDGETKMKVTFARK</sequence>
<evidence type="ECO:0000256" key="3">
    <source>
        <dbReference type="SAM" id="MobiDB-lite"/>
    </source>
</evidence>
<feature type="domain" description="RRM" evidence="4">
    <location>
        <begin position="210"/>
        <end position="284"/>
    </location>
</feature>
<dbReference type="AlphaFoldDB" id="A0AAD3TUN6"/>
<dbReference type="CDD" id="cd12247">
    <property type="entry name" value="RRM2_U1A_like"/>
    <property type="match status" value="1"/>
</dbReference>
<accession>A0AAD3TUN6</accession>
<comment type="caution">
    <text evidence="5">The sequence shown here is derived from an EMBL/GenBank/DDBJ whole genome shotgun (WGS) entry which is preliminary data.</text>
</comment>
<dbReference type="PANTHER" id="PTHR10501">
    <property type="entry name" value="U1 SMALL NUCLEAR RIBONUCLEOPROTEIN A/U2 SMALL NUCLEAR RIBONUCLEOPROTEIN B"/>
    <property type="match status" value="1"/>
</dbReference>
<gene>
    <name evidence="5" type="ORF">CspeluHIS016_0400130</name>
</gene>
<dbReference type="InterPro" id="IPR012677">
    <property type="entry name" value="Nucleotide-bd_a/b_plait_sf"/>
</dbReference>
<proteinExistence type="predicted"/>
<feature type="compositionally biased region" description="Pro residues" evidence="3">
    <location>
        <begin position="30"/>
        <end position="54"/>
    </location>
</feature>
<reference evidence="5" key="1">
    <citation type="journal article" date="2023" name="BMC Genomics">
        <title>Chromosome-level genome assemblies of Cutaneotrichosporon spp. (Trichosporonales, Basidiomycota) reveal imbalanced evolution between nucleotide sequences and chromosome synteny.</title>
        <authorList>
            <person name="Kobayashi Y."/>
            <person name="Kayamori A."/>
            <person name="Aoki K."/>
            <person name="Shiwa Y."/>
            <person name="Matsutani M."/>
            <person name="Fujita N."/>
            <person name="Sugita T."/>
            <person name="Iwasaki W."/>
            <person name="Tanaka N."/>
            <person name="Takashima M."/>
        </authorList>
    </citation>
    <scope>NUCLEOTIDE SEQUENCE</scope>
    <source>
        <strain evidence="5">HIS016</strain>
    </source>
</reference>
<evidence type="ECO:0000313" key="6">
    <source>
        <dbReference type="Proteomes" id="UP001222932"/>
    </source>
</evidence>
<dbReference type="Pfam" id="PF00076">
    <property type="entry name" value="RRM_1"/>
    <property type="match status" value="1"/>
</dbReference>
<evidence type="ECO:0000313" key="5">
    <source>
        <dbReference type="EMBL" id="GMK57179.1"/>
    </source>
</evidence>
<reference evidence="5" key="2">
    <citation type="submission" date="2023-06" db="EMBL/GenBank/DDBJ databases">
        <authorList>
            <person name="Kobayashi Y."/>
            <person name="Kayamori A."/>
            <person name="Aoki K."/>
            <person name="Shiwa Y."/>
            <person name="Fujita N."/>
            <person name="Sugita T."/>
            <person name="Iwasaki W."/>
            <person name="Tanaka N."/>
            <person name="Takashima M."/>
        </authorList>
    </citation>
    <scope>NUCLEOTIDE SEQUENCE</scope>
    <source>
        <strain evidence="5">HIS016</strain>
    </source>
</reference>
<feature type="domain" description="RRM" evidence="4">
    <location>
        <begin position="61"/>
        <end position="140"/>
    </location>
</feature>
<organism evidence="5 6">
    <name type="scientific">Cutaneotrichosporon spelunceum</name>
    <dbReference type="NCBI Taxonomy" id="1672016"/>
    <lineage>
        <taxon>Eukaryota</taxon>
        <taxon>Fungi</taxon>
        <taxon>Dikarya</taxon>
        <taxon>Basidiomycota</taxon>
        <taxon>Agaricomycotina</taxon>
        <taxon>Tremellomycetes</taxon>
        <taxon>Trichosporonales</taxon>
        <taxon>Trichosporonaceae</taxon>
        <taxon>Cutaneotrichosporon</taxon>
    </lineage>
</organism>
<dbReference type="SUPFAM" id="SSF54928">
    <property type="entry name" value="RNA-binding domain, RBD"/>
    <property type="match status" value="2"/>
</dbReference>
<keyword evidence="1 2" id="KW-0694">RNA-binding</keyword>
<dbReference type="InterPro" id="IPR035979">
    <property type="entry name" value="RBD_domain_sf"/>
</dbReference>
<dbReference type="Gene3D" id="3.30.70.330">
    <property type="match status" value="2"/>
</dbReference>
<evidence type="ECO:0000259" key="4">
    <source>
        <dbReference type="PROSITE" id="PS50102"/>
    </source>
</evidence>
<feature type="region of interest" description="Disordered" evidence="3">
    <location>
        <begin position="1"/>
        <end position="62"/>
    </location>
</feature>
<dbReference type="Proteomes" id="UP001222932">
    <property type="component" value="Unassembled WGS sequence"/>
</dbReference>
<dbReference type="EMBL" id="BTCM01000004">
    <property type="protein sequence ID" value="GMK57179.1"/>
    <property type="molecule type" value="Genomic_DNA"/>
</dbReference>
<dbReference type="InterPro" id="IPR000504">
    <property type="entry name" value="RRM_dom"/>
</dbReference>
<feature type="compositionally biased region" description="Polar residues" evidence="3">
    <location>
        <begin position="1"/>
        <end position="10"/>
    </location>
</feature>
<dbReference type="Pfam" id="PF13893">
    <property type="entry name" value="RRM_5"/>
    <property type="match status" value="1"/>
</dbReference>
<feature type="compositionally biased region" description="Low complexity" evidence="3">
    <location>
        <begin position="20"/>
        <end position="29"/>
    </location>
</feature>
<dbReference type="FunFam" id="3.30.70.330:FF:000029">
    <property type="entry name" value="U2 small nuclear ribonucleoprotein B"/>
    <property type="match status" value="1"/>
</dbReference>
<keyword evidence="6" id="KW-1185">Reference proteome</keyword>
<name>A0AAD3TUN6_9TREE</name>
<dbReference type="PROSITE" id="PS50102">
    <property type="entry name" value="RRM"/>
    <property type="match status" value="2"/>
</dbReference>
<evidence type="ECO:0000256" key="1">
    <source>
        <dbReference type="ARBA" id="ARBA00022884"/>
    </source>
</evidence>